<proteinExistence type="inferred from homology"/>
<feature type="domain" description="FAD-binding PCMH-type" evidence="6">
    <location>
        <begin position="64"/>
        <end position="253"/>
    </location>
</feature>
<evidence type="ECO:0000256" key="3">
    <source>
        <dbReference type="ARBA" id="ARBA00022827"/>
    </source>
</evidence>
<name>A0A8H4ITJ3_9PEZI</name>
<evidence type="ECO:0000256" key="2">
    <source>
        <dbReference type="ARBA" id="ARBA00022630"/>
    </source>
</evidence>
<dbReference type="SUPFAM" id="SSF56176">
    <property type="entry name" value="FAD-binding/transporter-associated domain-like"/>
    <property type="match status" value="1"/>
</dbReference>
<comment type="caution">
    <text evidence="7">The sequence shown here is derived from an EMBL/GenBank/DDBJ whole genome shotgun (WGS) entry which is preliminary data.</text>
</comment>
<feature type="signal peptide" evidence="5">
    <location>
        <begin position="1"/>
        <end position="23"/>
    </location>
</feature>
<dbReference type="GO" id="GO:0016491">
    <property type="term" value="F:oxidoreductase activity"/>
    <property type="evidence" value="ECO:0007669"/>
    <property type="project" value="UniProtKB-KW"/>
</dbReference>
<organism evidence="7 8">
    <name type="scientific">Botryosphaeria dothidea</name>
    <dbReference type="NCBI Taxonomy" id="55169"/>
    <lineage>
        <taxon>Eukaryota</taxon>
        <taxon>Fungi</taxon>
        <taxon>Dikarya</taxon>
        <taxon>Ascomycota</taxon>
        <taxon>Pezizomycotina</taxon>
        <taxon>Dothideomycetes</taxon>
        <taxon>Dothideomycetes incertae sedis</taxon>
        <taxon>Botryosphaeriales</taxon>
        <taxon>Botryosphaeriaceae</taxon>
        <taxon>Botryosphaeria</taxon>
    </lineage>
</organism>
<evidence type="ECO:0000256" key="5">
    <source>
        <dbReference type="SAM" id="SignalP"/>
    </source>
</evidence>
<feature type="chain" id="PRO_5034780372" evidence="5">
    <location>
        <begin position="24"/>
        <end position="505"/>
    </location>
</feature>
<dbReference type="InterPro" id="IPR006094">
    <property type="entry name" value="Oxid_FAD_bind_N"/>
</dbReference>
<protein>
    <submittedName>
        <fullName evidence="7">FAD linked oxidase</fullName>
    </submittedName>
</protein>
<keyword evidence="3" id="KW-0274">FAD</keyword>
<dbReference type="Gene3D" id="3.30.465.10">
    <property type="match status" value="1"/>
</dbReference>
<reference evidence="7" key="1">
    <citation type="submission" date="2020-04" db="EMBL/GenBank/DDBJ databases">
        <title>Genome Assembly and Annotation of Botryosphaeria dothidea sdau 11-99, a Latent Pathogen of Apple Fruit Ring Rot in China.</title>
        <authorList>
            <person name="Yu C."/>
            <person name="Diao Y."/>
            <person name="Lu Q."/>
            <person name="Zhao J."/>
            <person name="Cui S."/>
            <person name="Peng C."/>
            <person name="He B."/>
            <person name="Liu H."/>
        </authorList>
    </citation>
    <scope>NUCLEOTIDE SEQUENCE [LARGE SCALE GENOMIC DNA]</scope>
    <source>
        <strain evidence="7">Sdau11-99</strain>
    </source>
</reference>
<dbReference type="EMBL" id="WWBZ02000033">
    <property type="protein sequence ID" value="KAF4307221.1"/>
    <property type="molecule type" value="Genomic_DNA"/>
</dbReference>
<dbReference type="InterPro" id="IPR050416">
    <property type="entry name" value="FAD-linked_Oxidoreductase"/>
</dbReference>
<evidence type="ECO:0000259" key="6">
    <source>
        <dbReference type="PROSITE" id="PS51387"/>
    </source>
</evidence>
<keyword evidence="5" id="KW-0732">Signal</keyword>
<evidence type="ECO:0000313" key="7">
    <source>
        <dbReference type="EMBL" id="KAF4307221.1"/>
    </source>
</evidence>
<dbReference type="PROSITE" id="PS51387">
    <property type="entry name" value="FAD_PCMH"/>
    <property type="match status" value="1"/>
</dbReference>
<gene>
    <name evidence="7" type="ORF">GTA08_BOTSDO05318</name>
</gene>
<evidence type="ECO:0000313" key="8">
    <source>
        <dbReference type="Proteomes" id="UP000572817"/>
    </source>
</evidence>
<dbReference type="Pfam" id="PF01565">
    <property type="entry name" value="FAD_binding_4"/>
    <property type="match status" value="1"/>
</dbReference>
<evidence type="ECO:0000256" key="4">
    <source>
        <dbReference type="ARBA" id="ARBA00023002"/>
    </source>
</evidence>
<evidence type="ECO:0000256" key="1">
    <source>
        <dbReference type="ARBA" id="ARBA00005466"/>
    </source>
</evidence>
<dbReference type="PANTHER" id="PTHR42973">
    <property type="entry name" value="BINDING OXIDOREDUCTASE, PUTATIVE (AFU_ORTHOLOGUE AFUA_1G17690)-RELATED"/>
    <property type="match status" value="1"/>
</dbReference>
<sequence length="505" mass="54291">MSPWKNWLSTVLLALLAQPFSCAAQDDTLDTCRQISDQISSASSVIYALHLSFLPEIHHWYLSSSQTPACVLEVGSAEDTATALRIIGQSRTPFAIKSGGHASNPGFSSTTGVHISLSRLDQVVLSSDKSSVEIGTGITWADVYKKLQGSGYNVVGGRTVGPGVGGFTLGGGYSWKTNQHGLTCDTVKSFNLVLPVSIEMTLWITSKASYSQIPKNGTITRVDSSKPDLFFALKGGLNRFGVVTSAEFYTHEQPDQVYGGLAVYGTDQLPAVLNATTKFDAENTDPKAQIITTLEGGTTGTNALVIFFYDGPTRPESFSYFDGLKATISTVKSQTFSDFVAGFPSNIITNARGTFHTLSTSKLTPTFVEAVRKEADSLGKIMALHSGTSISYDVEPFLKTYGEKATDSAFPHGDSPLPLNLYFAWISPADDAFWYDAMRTSVQKLKDLAIQEGIYPNGYTAYPNYAITNTTAENLYGADNAARLKSIRSAVDPDGVMSLAGGFDI</sequence>
<dbReference type="AlphaFoldDB" id="A0A8H4ITJ3"/>
<comment type="similarity">
    <text evidence="1">Belongs to the oxygen-dependent FAD-linked oxidoreductase family.</text>
</comment>
<dbReference type="InterPro" id="IPR036318">
    <property type="entry name" value="FAD-bd_PCMH-like_sf"/>
</dbReference>
<keyword evidence="4" id="KW-0560">Oxidoreductase</keyword>
<dbReference type="Proteomes" id="UP000572817">
    <property type="component" value="Unassembled WGS sequence"/>
</dbReference>
<dbReference type="GO" id="GO:0071949">
    <property type="term" value="F:FAD binding"/>
    <property type="evidence" value="ECO:0007669"/>
    <property type="project" value="InterPro"/>
</dbReference>
<dbReference type="InterPro" id="IPR016166">
    <property type="entry name" value="FAD-bd_PCMH"/>
</dbReference>
<accession>A0A8H4ITJ3</accession>
<keyword evidence="2" id="KW-0285">Flavoprotein</keyword>
<dbReference type="OrthoDB" id="2151789at2759"/>
<dbReference type="InterPro" id="IPR016169">
    <property type="entry name" value="FAD-bd_PCMH_sub2"/>
</dbReference>
<keyword evidence="8" id="KW-1185">Reference proteome</keyword>
<dbReference type="PANTHER" id="PTHR42973:SF13">
    <property type="entry name" value="FAD-BINDING PCMH-TYPE DOMAIN-CONTAINING PROTEIN"/>
    <property type="match status" value="1"/>
</dbReference>